<accession>A0A3Q4A9I7</accession>
<organism evidence="3 4">
    <name type="scientific">Mola mola</name>
    <name type="common">Ocean sunfish</name>
    <name type="synonym">Tetraodon mola</name>
    <dbReference type="NCBI Taxonomy" id="94237"/>
    <lineage>
        <taxon>Eukaryota</taxon>
        <taxon>Metazoa</taxon>
        <taxon>Chordata</taxon>
        <taxon>Craniata</taxon>
        <taxon>Vertebrata</taxon>
        <taxon>Euteleostomi</taxon>
        <taxon>Actinopterygii</taxon>
        <taxon>Neopterygii</taxon>
        <taxon>Teleostei</taxon>
        <taxon>Neoteleostei</taxon>
        <taxon>Acanthomorphata</taxon>
        <taxon>Eupercaria</taxon>
        <taxon>Tetraodontiformes</taxon>
        <taxon>Molidae</taxon>
        <taxon>Mola</taxon>
    </lineage>
</organism>
<dbReference type="Pfam" id="PF02318">
    <property type="entry name" value="FYVE_2"/>
    <property type="match status" value="1"/>
</dbReference>
<protein>
    <recommendedName>
        <fullName evidence="2">RabBD domain-containing protein</fullName>
    </recommendedName>
</protein>
<dbReference type="AlphaFoldDB" id="A0A3Q4A9I7"/>
<feature type="coiled-coil region" evidence="1">
    <location>
        <begin position="25"/>
        <end position="52"/>
    </location>
</feature>
<dbReference type="STRING" id="94237.ENSMMOP00000000540"/>
<sequence length="129" mass="14950">MPQAADTINLGFLSEHEQEMILEVLRRDEELRQREDKRVRKLKTELLDVKRKGAKRGSVKYSPRSCGRCQEPLSRLSVLSSQCQMCNHHVCRKCRTVLDSGSWLLTLTCFSLKPFISPDCESSCHSRRR</sequence>
<dbReference type="PANTHER" id="PTHR45716">
    <property type="entry name" value="BITESIZE, ISOFORM I"/>
    <property type="match status" value="1"/>
</dbReference>
<evidence type="ECO:0000259" key="2">
    <source>
        <dbReference type="PROSITE" id="PS50916"/>
    </source>
</evidence>
<evidence type="ECO:0000256" key="1">
    <source>
        <dbReference type="SAM" id="Coils"/>
    </source>
</evidence>
<dbReference type="PROSITE" id="PS50916">
    <property type="entry name" value="RABBD"/>
    <property type="match status" value="1"/>
</dbReference>
<name>A0A3Q4A9I7_MOLML</name>
<reference evidence="3" key="2">
    <citation type="submission" date="2025-09" db="UniProtKB">
        <authorList>
            <consortium name="Ensembl"/>
        </authorList>
    </citation>
    <scope>IDENTIFICATION</scope>
</reference>
<dbReference type="Gene3D" id="3.30.40.10">
    <property type="entry name" value="Zinc/RING finger domain, C3HC4 (zinc finger)"/>
    <property type="match status" value="1"/>
</dbReference>
<dbReference type="OMA" id="ESAERQC"/>
<dbReference type="GO" id="GO:0006887">
    <property type="term" value="P:exocytosis"/>
    <property type="evidence" value="ECO:0007669"/>
    <property type="project" value="TreeGrafter"/>
</dbReference>
<dbReference type="Ensembl" id="ENSMMOT00000000548.1">
    <property type="protein sequence ID" value="ENSMMOP00000000540.1"/>
    <property type="gene ID" value="ENSMMOG00000000465.1"/>
</dbReference>
<dbReference type="GO" id="GO:0070382">
    <property type="term" value="C:exocytic vesicle"/>
    <property type="evidence" value="ECO:0007669"/>
    <property type="project" value="TreeGrafter"/>
</dbReference>
<dbReference type="PANTHER" id="PTHR45716:SF2">
    <property type="entry name" value="BITESIZE, ISOFORM I"/>
    <property type="match status" value="1"/>
</dbReference>
<dbReference type="GO" id="GO:0031267">
    <property type="term" value="F:small GTPase binding"/>
    <property type="evidence" value="ECO:0007669"/>
    <property type="project" value="InterPro"/>
</dbReference>
<reference evidence="3" key="1">
    <citation type="submission" date="2025-08" db="UniProtKB">
        <authorList>
            <consortium name="Ensembl"/>
        </authorList>
    </citation>
    <scope>IDENTIFICATION</scope>
</reference>
<proteinExistence type="predicted"/>
<evidence type="ECO:0000313" key="3">
    <source>
        <dbReference type="Ensembl" id="ENSMMOP00000000540.1"/>
    </source>
</evidence>
<dbReference type="GO" id="GO:0005886">
    <property type="term" value="C:plasma membrane"/>
    <property type="evidence" value="ECO:0007669"/>
    <property type="project" value="TreeGrafter"/>
</dbReference>
<dbReference type="SUPFAM" id="SSF57903">
    <property type="entry name" value="FYVE/PHD zinc finger"/>
    <property type="match status" value="1"/>
</dbReference>
<keyword evidence="4" id="KW-1185">Reference proteome</keyword>
<feature type="domain" description="RabBD" evidence="2">
    <location>
        <begin position="7"/>
        <end position="107"/>
    </location>
</feature>
<dbReference type="InterPro" id="IPR011011">
    <property type="entry name" value="Znf_FYVE_PHD"/>
</dbReference>
<dbReference type="InterPro" id="IPR010911">
    <property type="entry name" value="Rab_BD"/>
</dbReference>
<dbReference type="InterPro" id="IPR013083">
    <property type="entry name" value="Znf_RING/FYVE/PHD"/>
</dbReference>
<dbReference type="GO" id="GO:0042043">
    <property type="term" value="F:neurexin family protein binding"/>
    <property type="evidence" value="ECO:0007669"/>
    <property type="project" value="TreeGrafter"/>
</dbReference>
<keyword evidence="1" id="KW-0175">Coiled coil</keyword>
<dbReference type="GO" id="GO:0006886">
    <property type="term" value="P:intracellular protein transport"/>
    <property type="evidence" value="ECO:0007669"/>
    <property type="project" value="InterPro"/>
</dbReference>
<dbReference type="InterPro" id="IPR041282">
    <property type="entry name" value="FYVE_2"/>
</dbReference>
<evidence type="ECO:0000313" key="4">
    <source>
        <dbReference type="Proteomes" id="UP000261620"/>
    </source>
</evidence>
<dbReference type="Proteomes" id="UP000261620">
    <property type="component" value="Unplaced"/>
</dbReference>